<keyword evidence="3" id="KW-1185">Reference proteome</keyword>
<proteinExistence type="predicted"/>
<feature type="compositionally biased region" description="Basic and acidic residues" evidence="1">
    <location>
        <begin position="252"/>
        <end position="266"/>
    </location>
</feature>
<dbReference type="HOGENOM" id="CLU_618697_0_0_1"/>
<evidence type="ECO:0000313" key="3">
    <source>
        <dbReference type="Proteomes" id="UP000015104"/>
    </source>
</evidence>
<reference evidence="2" key="2">
    <citation type="submission" date="2015-06" db="UniProtKB">
        <authorList>
            <consortium name="EnsemblMetazoa"/>
        </authorList>
    </citation>
    <scope>IDENTIFICATION</scope>
</reference>
<name>T1L393_TETUR</name>
<dbReference type="EnsemblMetazoa" id="tetur35g00680.1">
    <property type="protein sequence ID" value="tetur35g00680.1"/>
    <property type="gene ID" value="tetur35g00680"/>
</dbReference>
<organism evidence="2 3">
    <name type="scientific">Tetranychus urticae</name>
    <name type="common">Two-spotted spider mite</name>
    <dbReference type="NCBI Taxonomy" id="32264"/>
    <lineage>
        <taxon>Eukaryota</taxon>
        <taxon>Metazoa</taxon>
        <taxon>Ecdysozoa</taxon>
        <taxon>Arthropoda</taxon>
        <taxon>Chelicerata</taxon>
        <taxon>Arachnida</taxon>
        <taxon>Acari</taxon>
        <taxon>Acariformes</taxon>
        <taxon>Trombidiformes</taxon>
        <taxon>Prostigmata</taxon>
        <taxon>Eleutherengona</taxon>
        <taxon>Raphignathae</taxon>
        <taxon>Tetranychoidea</taxon>
        <taxon>Tetranychidae</taxon>
        <taxon>Tetranychus</taxon>
    </lineage>
</organism>
<feature type="compositionally biased region" description="Basic residues" evidence="1">
    <location>
        <begin position="1"/>
        <end position="14"/>
    </location>
</feature>
<sequence length="443" mass="50403">MNRLLKKKRKKDSAKHREAYRLFTSDGENAKEATNGGEAAGDASADGKVIKIDKGLAQMHKEHELDHLDHDSHSGEDKFVKMIWDKGDGFVKRWHWDRGEKVKENHSVAAKKHLEHHDKGKVDEHVEKQQGVVVHSKNNESSETNGIEKMAKSSISRDQETKNDDIIEQLKLKLLKQRLQQQQQQSDQKGGQSIVLDGAQAAKNNENSDNDDVNGDNRIELLLGNQDSGEEADSDDNDINNHGLRRQNQYKEIIKKDDKNEDEPRSKARRFPVRKQQRNKNENDENNESDDSGDNGEGNKIKKHRDYHRKVTVREEKSELAAQERYRTGDKNNDEINKENDENNGDEGGNGYESGSKGSGYIKHYQLTSDGQKRSLNPLDFSSIIGDQSLQIKTAVAQDNGKIVDNKNEVKPSEKLDNTSLTRKRLLTQNHFQPNTLQLINPR</sequence>
<feature type="compositionally biased region" description="Basic residues" evidence="1">
    <location>
        <begin position="267"/>
        <end position="278"/>
    </location>
</feature>
<evidence type="ECO:0000256" key="1">
    <source>
        <dbReference type="SAM" id="MobiDB-lite"/>
    </source>
</evidence>
<feature type="compositionally biased region" description="Basic and acidic residues" evidence="1">
    <location>
        <begin position="149"/>
        <end position="163"/>
    </location>
</feature>
<feature type="region of interest" description="Disordered" evidence="1">
    <location>
        <begin position="1"/>
        <end position="46"/>
    </location>
</feature>
<evidence type="ECO:0000313" key="2">
    <source>
        <dbReference type="EnsemblMetazoa" id="tetur35g00680.1"/>
    </source>
</evidence>
<dbReference type="EMBL" id="CAEY01001014">
    <property type="status" value="NOT_ANNOTATED_CDS"/>
    <property type="molecule type" value="Genomic_DNA"/>
</dbReference>
<protein>
    <submittedName>
        <fullName evidence="2">Uncharacterized protein</fullName>
    </submittedName>
</protein>
<feature type="compositionally biased region" description="Basic and acidic residues" evidence="1">
    <location>
        <begin position="115"/>
        <end position="128"/>
    </location>
</feature>
<feature type="compositionally biased region" description="Basic residues" evidence="1">
    <location>
        <begin position="301"/>
        <end position="311"/>
    </location>
</feature>
<dbReference type="Proteomes" id="UP000015104">
    <property type="component" value="Unassembled WGS sequence"/>
</dbReference>
<feature type="compositionally biased region" description="Acidic residues" evidence="1">
    <location>
        <begin position="284"/>
        <end position="294"/>
    </location>
</feature>
<feature type="compositionally biased region" description="Low complexity" evidence="1">
    <location>
        <begin position="178"/>
        <end position="193"/>
    </location>
</feature>
<feature type="compositionally biased region" description="Low complexity" evidence="1">
    <location>
        <begin position="36"/>
        <end position="46"/>
    </location>
</feature>
<feature type="region of interest" description="Disordered" evidence="1">
    <location>
        <begin position="178"/>
        <end position="357"/>
    </location>
</feature>
<reference evidence="3" key="1">
    <citation type="submission" date="2011-08" db="EMBL/GenBank/DDBJ databases">
        <authorList>
            <person name="Rombauts S."/>
        </authorList>
    </citation>
    <scope>NUCLEOTIDE SEQUENCE</scope>
    <source>
        <strain evidence="3">London</strain>
    </source>
</reference>
<feature type="compositionally biased region" description="Acidic residues" evidence="1">
    <location>
        <begin position="228"/>
        <end position="238"/>
    </location>
</feature>
<dbReference type="AlphaFoldDB" id="T1L393"/>
<feature type="compositionally biased region" description="Basic and acidic residues" evidence="1">
    <location>
        <begin position="312"/>
        <end position="341"/>
    </location>
</feature>
<feature type="region of interest" description="Disordered" evidence="1">
    <location>
        <begin position="111"/>
        <end position="163"/>
    </location>
</feature>
<accession>T1L393</accession>